<evidence type="ECO:0000313" key="2">
    <source>
        <dbReference type="Proteomes" id="UP001170954"/>
    </source>
</evidence>
<dbReference type="InterPro" id="IPR006311">
    <property type="entry name" value="TAT_signal"/>
</dbReference>
<keyword evidence="2" id="KW-1185">Reference proteome</keyword>
<protein>
    <recommendedName>
        <fullName evidence="3">Right-handed parallel beta-helix repeat-containing protein</fullName>
    </recommendedName>
</protein>
<name>A0ABT7NSK3_9SPHI</name>
<comment type="caution">
    <text evidence="1">The sequence shown here is derived from an EMBL/GenBank/DDBJ whole genome shotgun (WGS) entry which is preliminary data.</text>
</comment>
<proteinExistence type="predicted"/>
<gene>
    <name evidence="1" type="ORF">HX018_17925</name>
</gene>
<reference evidence="1" key="1">
    <citation type="submission" date="2020-06" db="EMBL/GenBank/DDBJ databases">
        <authorList>
            <person name="Dong N."/>
        </authorList>
    </citation>
    <scope>NUCLEOTIDE SEQUENCE</scope>
    <source>
        <strain evidence="1">R1692</strain>
    </source>
</reference>
<evidence type="ECO:0000313" key="1">
    <source>
        <dbReference type="EMBL" id="MDM1050120.1"/>
    </source>
</evidence>
<accession>A0ABT7NSK3</accession>
<sequence>MNSRRNLLKSLGAGVLVAGIHGIANAEEKGKRSVARSIKIIANTQELILLKEAIEGEIFKTLGYFQEHDAGGALYLITKKGQESPGAIILKNGLVAELLESNSVNYQMFGTKSDGDFDDGMAIKSAHEYANIYNIPVINRHGEFWIKATNDINIQTSVEWGATIFHIDEQFNTPKAFKFNITSTTAIKDHQLDANDKSSLVEHLVPGVTEIAALNKFRGNLIYVEDKNDRIGYRAGARFDGQSWAKQELFFVEDHGKVIGDIAYRFKDFTSFEVIPVDDTYLTMSGGCFVLSGNSSGKGYTKNGIAIRRSRTIISKQVVRLAHGAVDTAPNARTGFYNFHKVYEVRLEDIKLIPYEQDREGTEHDVPAGTYGISGDRILNGTFRNVTAEGGKVHWGVFGTNMNKNFTIELCRLNRVDVHFHCWNVRIHNTHIGHRGISVTGGGDLTVRDCFVEGRNIINFRQDFGSKWDGDIRIENVHFKPSVPSSANLLEMSPSNFNYHYPIVLGRTIIVQNIQIDSTSMNPRAEIQLINFPKFAKMDHGERVIFPSYIEFSNVFCRGAVSGVKGFQLLKPQGFYVDKKGSYDSYFFQPNVQVRIDRVELLDGKSLNNYANPYHFSFVGSDDIDVDEHSAFIEIEFIKSRDLQLKADAIPMQITVRDSSISRFEFGEQRELQGELYLDHSKFAPNVNKFEQVRCDYKASLGNIFSNTTIHSPRIQDKYQFDAFELYKFIAINKQLLGTHINTRLGKEYVEYLASKQIKLSPAFLNQLLISRGEK</sequence>
<dbReference type="RefSeq" id="WP_286652282.1">
    <property type="nucleotide sequence ID" value="NZ_JACAGK010000072.1"/>
</dbReference>
<dbReference type="Proteomes" id="UP001170954">
    <property type="component" value="Unassembled WGS sequence"/>
</dbReference>
<dbReference type="PROSITE" id="PS51318">
    <property type="entry name" value="TAT"/>
    <property type="match status" value="1"/>
</dbReference>
<evidence type="ECO:0008006" key="3">
    <source>
        <dbReference type="Google" id="ProtNLM"/>
    </source>
</evidence>
<organism evidence="1 2">
    <name type="scientific">Sphingobacterium hotanense</name>
    <dbReference type="NCBI Taxonomy" id="649196"/>
    <lineage>
        <taxon>Bacteria</taxon>
        <taxon>Pseudomonadati</taxon>
        <taxon>Bacteroidota</taxon>
        <taxon>Sphingobacteriia</taxon>
        <taxon>Sphingobacteriales</taxon>
        <taxon>Sphingobacteriaceae</taxon>
        <taxon>Sphingobacterium</taxon>
    </lineage>
</organism>
<dbReference type="EMBL" id="JACAGK010000072">
    <property type="protein sequence ID" value="MDM1050120.1"/>
    <property type="molecule type" value="Genomic_DNA"/>
</dbReference>
<reference evidence="1" key="2">
    <citation type="journal article" date="2022" name="Sci. Total Environ.">
        <title>Prevalence, transmission, and molecular epidemiology of tet(X)-positive bacteria among humans, animals, and environmental niches in China: An epidemiological, and genomic-based study.</title>
        <authorList>
            <person name="Dong N."/>
            <person name="Zeng Y."/>
            <person name="Cai C."/>
            <person name="Sun C."/>
            <person name="Lu J."/>
            <person name="Liu C."/>
            <person name="Zhou H."/>
            <person name="Sun Q."/>
            <person name="Shu L."/>
            <person name="Wang H."/>
            <person name="Wang Y."/>
            <person name="Wang S."/>
            <person name="Wu C."/>
            <person name="Chan E.W."/>
            <person name="Chen G."/>
            <person name="Shen Z."/>
            <person name="Chen S."/>
            <person name="Zhang R."/>
        </authorList>
    </citation>
    <scope>NUCLEOTIDE SEQUENCE</scope>
    <source>
        <strain evidence="1">R1692</strain>
    </source>
</reference>